<dbReference type="PROSITE" id="PS00109">
    <property type="entry name" value="PROTEIN_KINASE_TYR"/>
    <property type="match status" value="1"/>
</dbReference>
<dbReference type="HOGENOM" id="CLU_006410_3_0_1"/>
<protein>
    <recommendedName>
        <fullName evidence="2">Fungal-type protein kinase domain-containing protein</fullName>
    </recommendedName>
</protein>
<evidence type="ECO:0000313" key="3">
    <source>
        <dbReference type="EMBL" id="CDO70148.1"/>
    </source>
</evidence>
<reference evidence="3" key="1">
    <citation type="submission" date="2014-01" db="EMBL/GenBank/DDBJ databases">
        <title>The genome of the white-rot fungus Pycnoporus cinnabarinus: a basidiomycete model with a versatile arsenal for lignocellulosic biomass breakdown.</title>
        <authorList>
            <person name="Levasseur A."/>
            <person name="Lomascolo A."/>
            <person name="Ruiz-Duenas F.J."/>
            <person name="Uzan E."/>
            <person name="Piumi F."/>
            <person name="Kues U."/>
            <person name="Ram A.F.J."/>
            <person name="Murat C."/>
            <person name="Haon M."/>
            <person name="Benoit I."/>
            <person name="Arfi Y."/>
            <person name="Chevret D."/>
            <person name="Drula E."/>
            <person name="Kwon M.J."/>
            <person name="Gouret P."/>
            <person name="Lesage-Meessen L."/>
            <person name="Lombard V."/>
            <person name="Mariette J."/>
            <person name="Noirot C."/>
            <person name="Park J."/>
            <person name="Patyshakuliyeva A."/>
            <person name="Wieneger R.A.B."/>
            <person name="Wosten H.A.B."/>
            <person name="Martin F."/>
            <person name="Coutinho P.M."/>
            <person name="de Vries R."/>
            <person name="Martinez A.T."/>
            <person name="Klopp C."/>
            <person name="Pontarotti P."/>
            <person name="Henrissat B."/>
            <person name="Record E."/>
        </authorList>
    </citation>
    <scope>NUCLEOTIDE SEQUENCE [LARGE SCALE GENOMIC DNA]</scope>
    <source>
        <strain evidence="3">BRFM137</strain>
    </source>
</reference>
<dbReference type="PANTHER" id="PTHR38248">
    <property type="entry name" value="FUNK1 6"/>
    <property type="match status" value="1"/>
</dbReference>
<evidence type="ECO:0000313" key="4">
    <source>
        <dbReference type="Proteomes" id="UP000029665"/>
    </source>
</evidence>
<dbReference type="OrthoDB" id="2755487at2759"/>
<dbReference type="Gene3D" id="1.10.510.10">
    <property type="entry name" value="Transferase(Phosphotransferase) domain 1"/>
    <property type="match status" value="1"/>
</dbReference>
<dbReference type="SUPFAM" id="SSF56112">
    <property type="entry name" value="Protein kinase-like (PK-like)"/>
    <property type="match status" value="1"/>
</dbReference>
<name>A0A060SCN4_PYCCI</name>
<sequence length="856" mass="95834">MDSPQFHSTPIRGKSFITHNREIISGHCSIATERLPGNKQYRAAAVEDMAHKAVRLEVEEFLQHFLKAPGSSSSDMPPTLDFNPFAEISKADEMQESEISKAFVEAVNNHNLAPGLKMSLSEQRPDLKEADTLKVDAAFFRPGAVPTDGRPHWEDQMVPVEFKAHDTAKDPYDDREAGTVDADAETRKQVRGQIISYAEKVFEYQHRTSLIFLIVVGRRFRLSRWDRSGTIVTRAVDYVEHPHVLCDMLWYMGHLSDEALGLDPTARRITRGSDDYKRMYLASLAVSTDVNHEEATLYAPIPKHAVFAYVRTMFRKSLVPTFPYYRLEVPAEGRMRSFLVGKPNFQAPGMAGRGTRGYVALDAETGRFVWLKDAWRTHYEFVEQEGSVLAQLRAAHVPNVPTLVCHGDILDQATETPIWWERKHPPQFPEPSLPSECAFATSQGPVASSSRTLVNPKPVSSKGTKRGASEMEDDGNDREECPLRRHRHYRLVVEEVGMRLVEFQHGRQLVQVILDCVNAHKLAVAQANIMHRDISGGNILILPRNVIHPKNGKLVMKWKGLLVDWELSKPTGKASLPRPRQPERTGTWQFMSAAVLSDHDKAIEISDELESFFHVTLYYAVRYLRSNCSDVGAFIESYFDAYTVENDVYHCGEKKSAAMSDGKLKADSSGTPLAFGSRLDQFFQKALIWFKGLYTVKAYEHSRSTGSPTKGPILANLGSQNRIAVGEASAPEEYGLTADDIDDFDEDESDVAPPIPEPTAFDIQNAGKVKTHDAFIKALYQAVSTTTWLLDKTGRDNVPKDYKPQIPVGPPPVAHASAIKRRKLEAEAVLSCGPAFPHAAPDFFSVPQTPPRRSMR</sequence>
<dbReference type="GO" id="GO:0004672">
    <property type="term" value="F:protein kinase activity"/>
    <property type="evidence" value="ECO:0007669"/>
    <property type="project" value="InterPro"/>
</dbReference>
<dbReference type="OMA" id="EHIFRYQ"/>
<dbReference type="EMBL" id="CCBP010000069">
    <property type="protein sequence ID" value="CDO70148.1"/>
    <property type="molecule type" value="Genomic_DNA"/>
</dbReference>
<evidence type="ECO:0000256" key="1">
    <source>
        <dbReference type="SAM" id="MobiDB-lite"/>
    </source>
</evidence>
<gene>
    <name evidence="3" type="ORF">BN946_scf184315.g2</name>
</gene>
<proteinExistence type="predicted"/>
<feature type="domain" description="Fungal-type protein kinase" evidence="2">
    <location>
        <begin position="183"/>
        <end position="618"/>
    </location>
</feature>
<keyword evidence="4" id="KW-1185">Reference proteome</keyword>
<organism evidence="3 4">
    <name type="scientific">Pycnoporus cinnabarinus</name>
    <name type="common">Cinnabar-red polypore</name>
    <name type="synonym">Trametes cinnabarina</name>
    <dbReference type="NCBI Taxonomy" id="5643"/>
    <lineage>
        <taxon>Eukaryota</taxon>
        <taxon>Fungi</taxon>
        <taxon>Dikarya</taxon>
        <taxon>Basidiomycota</taxon>
        <taxon>Agaricomycotina</taxon>
        <taxon>Agaricomycetes</taxon>
        <taxon>Polyporales</taxon>
        <taxon>Polyporaceae</taxon>
        <taxon>Trametes</taxon>
    </lineage>
</organism>
<accession>A0A060SCN4</accession>
<dbReference type="AlphaFoldDB" id="A0A060SCN4"/>
<feature type="region of interest" description="Disordered" evidence="1">
    <location>
        <begin position="445"/>
        <end position="481"/>
    </location>
</feature>
<dbReference type="Pfam" id="PF17667">
    <property type="entry name" value="Pkinase_fungal"/>
    <property type="match status" value="1"/>
</dbReference>
<dbReference type="InterPro" id="IPR011009">
    <property type="entry name" value="Kinase-like_dom_sf"/>
</dbReference>
<comment type="caution">
    <text evidence="3">The sequence shown here is derived from an EMBL/GenBank/DDBJ whole genome shotgun (WGS) entry which is preliminary data.</text>
</comment>
<dbReference type="PANTHER" id="PTHR38248:SF2">
    <property type="entry name" value="FUNK1 11"/>
    <property type="match status" value="1"/>
</dbReference>
<dbReference type="InterPro" id="IPR008266">
    <property type="entry name" value="Tyr_kinase_AS"/>
</dbReference>
<dbReference type="Proteomes" id="UP000029665">
    <property type="component" value="Unassembled WGS sequence"/>
</dbReference>
<evidence type="ECO:0000259" key="2">
    <source>
        <dbReference type="Pfam" id="PF17667"/>
    </source>
</evidence>
<dbReference type="InterPro" id="IPR040976">
    <property type="entry name" value="Pkinase_fungal"/>
</dbReference>